<dbReference type="Proteomes" id="UP001057402">
    <property type="component" value="Chromosome 3"/>
</dbReference>
<protein>
    <submittedName>
        <fullName evidence="1">Uncharacterized protein</fullName>
    </submittedName>
</protein>
<dbReference type="EMBL" id="CM042882">
    <property type="protein sequence ID" value="KAI4382009.1"/>
    <property type="molecule type" value="Genomic_DNA"/>
</dbReference>
<comment type="caution">
    <text evidence="1">The sequence shown here is derived from an EMBL/GenBank/DDBJ whole genome shotgun (WGS) entry which is preliminary data.</text>
</comment>
<gene>
    <name evidence="1" type="ORF">MLD38_008024</name>
</gene>
<accession>A0ACB9RWP8</accession>
<name>A0ACB9RWP8_9MYRT</name>
<evidence type="ECO:0000313" key="1">
    <source>
        <dbReference type="EMBL" id="KAI4382009.1"/>
    </source>
</evidence>
<keyword evidence="2" id="KW-1185">Reference proteome</keyword>
<reference evidence="2" key="1">
    <citation type="journal article" date="2023" name="Front. Plant Sci.">
        <title>Chromosomal-level genome assembly of Melastoma candidum provides insights into trichome evolution.</title>
        <authorList>
            <person name="Zhong Y."/>
            <person name="Wu W."/>
            <person name="Sun C."/>
            <person name="Zou P."/>
            <person name="Liu Y."/>
            <person name="Dai S."/>
            <person name="Zhou R."/>
        </authorList>
    </citation>
    <scope>NUCLEOTIDE SEQUENCE [LARGE SCALE GENOMIC DNA]</scope>
</reference>
<organism evidence="1 2">
    <name type="scientific">Melastoma candidum</name>
    <dbReference type="NCBI Taxonomy" id="119954"/>
    <lineage>
        <taxon>Eukaryota</taxon>
        <taxon>Viridiplantae</taxon>
        <taxon>Streptophyta</taxon>
        <taxon>Embryophyta</taxon>
        <taxon>Tracheophyta</taxon>
        <taxon>Spermatophyta</taxon>
        <taxon>Magnoliopsida</taxon>
        <taxon>eudicotyledons</taxon>
        <taxon>Gunneridae</taxon>
        <taxon>Pentapetalae</taxon>
        <taxon>rosids</taxon>
        <taxon>malvids</taxon>
        <taxon>Myrtales</taxon>
        <taxon>Melastomataceae</taxon>
        <taxon>Melastomatoideae</taxon>
        <taxon>Melastomateae</taxon>
        <taxon>Melastoma</taxon>
    </lineage>
</organism>
<proteinExistence type="predicted"/>
<sequence length="139" mass="14991">MAVVSGLSSHSNHGQRGDTTLLVLFSRFLFPLGKIVQTHLRSLVPLSQVVESDGLVGGFHHHQGGTCGDSGRWESEQSVAGYGRKEGRRDVLVKRGEPVPSDIEGPILVCTGNDDLEAVLDATPTSRWREWNAGSLACK</sequence>
<evidence type="ECO:0000313" key="2">
    <source>
        <dbReference type="Proteomes" id="UP001057402"/>
    </source>
</evidence>